<feature type="compositionally biased region" description="Polar residues" evidence="1">
    <location>
        <begin position="51"/>
        <end position="75"/>
    </location>
</feature>
<feature type="region of interest" description="Disordered" evidence="1">
    <location>
        <begin position="35"/>
        <end position="82"/>
    </location>
</feature>
<accession>A0A367RZY7</accession>
<organism evidence="2 3">
    <name type="scientific">Nostoc minutum NIES-26</name>
    <dbReference type="NCBI Taxonomy" id="1844469"/>
    <lineage>
        <taxon>Bacteria</taxon>
        <taxon>Bacillati</taxon>
        <taxon>Cyanobacteriota</taxon>
        <taxon>Cyanophyceae</taxon>
        <taxon>Nostocales</taxon>
        <taxon>Nostocaceae</taxon>
        <taxon>Nostoc</taxon>
    </lineage>
</organism>
<dbReference type="Proteomes" id="UP000252107">
    <property type="component" value="Unassembled WGS sequence"/>
</dbReference>
<evidence type="ECO:0000313" key="3">
    <source>
        <dbReference type="Proteomes" id="UP000252107"/>
    </source>
</evidence>
<proteinExistence type="predicted"/>
<protein>
    <submittedName>
        <fullName evidence="2">Uncharacterized protein</fullName>
    </submittedName>
</protein>
<reference evidence="2" key="1">
    <citation type="submission" date="2016-04" db="EMBL/GenBank/DDBJ databases">
        <authorList>
            <person name="Tabuchi Yagui T.R."/>
        </authorList>
    </citation>
    <scope>NUCLEOTIDE SEQUENCE [LARGE SCALE GENOMIC DNA]</scope>
    <source>
        <strain evidence="2">NIES-26</strain>
    </source>
</reference>
<dbReference type="EMBL" id="LXQD01000023">
    <property type="protein sequence ID" value="RCJ41273.1"/>
    <property type="molecule type" value="Genomic_DNA"/>
</dbReference>
<sequence length="106" mass="12002">MIQFWVLRLVSALDKIEGAILATDTGNDWPVIFRRKKRPSPSAPPIPNPSQDLSTPDESEQKPSTSLQPKPNQPQEPFAHSDDFSRSFQVIYKVDTADFKLVEYTT</sequence>
<evidence type="ECO:0000256" key="1">
    <source>
        <dbReference type="SAM" id="MobiDB-lite"/>
    </source>
</evidence>
<evidence type="ECO:0000313" key="2">
    <source>
        <dbReference type="EMBL" id="RCJ41273.1"/>
    </source>
</evidence>
<dbReference type="AlphaFoldDB" id="A0A367RZY7"/>
<gene>
    <name evidence="2" type="ORF">A6770_09375</name>
</gene>
<name>A0A367RZY7_9NOSO</name>
<comment type="caution">
    <text evidence="2">The sequence shown here is derived from an EMBL/GenBank/DDBJ whole genome shotgun (WGS) entry which is preliminary data.</text>
</comment>
<keyword evidence="3" id="KW-1185">Reference proteome</keyword>